<reference evidence="3" key="1">
    <citation type="submission" date="2020-10" db="EMBL/GenBank/DDBJ databases">
        <authorList>
            <person name="Gilroy R."/>
        </authorList>
    </citation>
    <scope>NUCLEOTIDE SEQUENCE</scope>
    <source>
        <strain evidence="3">D3-1215</strain>
    </source>
</reference>
<dbReference type="Pfam" id="PF10728">
    <property type="entry name" value="DUF2520"/>
    <property type="match status" value="1"/>
</dbReference>
<evidence type="ECO:0000259" key="2">
    <source>
        <dbReference type="Pfam" id="PF10728"/>
    </source>
</evidence>
<proteinExistence type="predicted"/>
<dbReference type="PANTHER" id="PTHR40459:SF1">
    <property type="entry name" value="CONSERVED HYPOTHETICAL ALANINE AND LEUCINE RICH PROTEIN"/>
    <property type="match status" value="1"/>
</dbReference>
<dbReference type="SUPFAM" id="SSF51735">
    <property type="entry name" value="NAD(P)-binding Rossmann-fold domains"/>
    <property type="match status" value="1"/>
</dbReference>
<organism evidence="3 4">
    <name type="scientific">Candidatus Enterocola intestinipullorum</name>
    <dbReference type="NCBI Taxonomy" id="2840783"/>
    <lineage>
        <taxon>Bacteria</taxon>
        <taxon>Pseudomonadati</taxon>
        <taxon>Bacteroidota</taxon>
        <taxon>Bacteroidia</taxon>
        <taxon>Bacteroidales</taxon>
        <taxon>Candidatus Enterocola</taxon>
    </lineage>
</organism>
<dbReference type="SUPFAM" id="SSF48179">
    <property type="entry name" value="6-phosphogluconate dehydrogenase C-terminal domain-like"/>
    <property type="match status" value="1"/>
</dbReference>
<dbReference type="Pfam" id="PF03807">
    <property type="entry name" value="F420_oxidored"/>
    <property type="match status" value="1"/>
</dbReference>
<sequence>MQSVVIIGAGRVAWNLVPAIAESGYRILTVYSLHEESCRQLGEKYGVPYTNDKHRIPPADLYICSVKDDAITDAVGGMDFGNGILVHTAGSVDMEILKPFAGKYGVLYPLQSFSKQRRVDFSTLPFYVEACNEECLAELSGFARKLGSRVYPCNSVQRKKLHIAAVFASNFVNHMYALADKILTEEGLDFSELLPLIDETAAKVHSVRPQAAQTGPAVRHDAKILSSHIQCLDGYGKEIYTLVSKSIQDLQNEKFQGTTKTNQGLGF</sequence>
<dbReference type="InterPro" id="IPR008927">
    <property type="entry name" value="6-PGluconate_DH-like_C_sf"/>
</dbReference>
<dbReference type="InterPro" id="IPR018931">
    <property type="entry name" value="DUF2520"/>
</dbReference>
<comment type="caution">
    <text evidence="3">The sequence shown here is derived from an EMBL/GenBank/DDBJ whole genome shotgun (WGS) entry which is preliminary data.</text>
</comment>
<dbReference type="Proteomes" id="UP000823637">
    <property type="component" value="Unassembled WGS sequence"/>
</dbReference>
<dbReference type="Gene3D" id="1.10.1040.20">
    <property type="entry name" value="ProC-like, C-terminal domain"/>
    <property type="match status" value="1"/>
</dbReference>
<feature type="domain" description="DUF2520" evidence="2">
    <location>
        <begin position="125"/>
        <end position="247"/>
    </location>
</feature>
<dbReference type="InterPro" id="IPR036291">
    <property type="entry name" value="NAD(P)-bd_dom_sf"/>
</dbReference>
<name>A0A9D9HDV1_9BACT</name>
<dbReference type="EMBL" id="JADIMR010000088">
    <property type="protein sequence ID" value="MBO8447269.1"/>
    <property type="molecule type" value="Genomic_DNA"/>
</dbReference>
<dbReference type="InterPro" id="IPR037108">
    <property type="entry name" value="TM1727-like_C_sf"/>
</dbReference>
<dbReference type="AlphaFoldDB" id="A0A9D9HDV1"/>
<evidence type="ECO:0000313" key="3">
    <source>
        <dbReference type="EMBL" id="MBO8447269.1"/>
    </source>
</evidence>
<dbReference type="PANTHER" id="PTHR40459">
    <property type="entry name" value="CONSERVED HYPOTHETICAL ALANINE AND LEUCINE RICH PROTEIN"/>
    <property type="match status" value="1"/>
</dbReference>
<dbReference type="InterPro" id="IPR028939">
    <property type="entry name" value="P5C_Rdtase_cat_N"/>
</dbReference>
<dbReference type="Gene3D" id="3.40.50.720">
    <property type="entry name" value="NAD(P)-binding Rossmann-like Domain"/>
    <property type="match status" value="1"/>
</dbReference>
<gene>
    <name evidence="3" type="ORF">IAC32_05950</name>
</gene>
<accession>A0A9D9HDV1</accession>
<evidence type="ECO:0000259" key="1">
    <source>
        <dbReference type="Pfam" id="PF03807"/>
    </source>
</evidence>
<feature type="domain" description="Pyrroline-5-carboxylate reductase catalytic N-terminal" evidence="1">
    <location>
        <begin position="4"/>
        <end position="78"/>
    </location>
</feature>
<evidence type="ECO:0000313" key="4">
    <source>
        <dbReference type="Proteomes" id="UP000823637"/>
    </source>
</evidence>
<reference evidence="3" key="2">
    <citation type="journal article" date="2021" name="PeerJ">
        <title>Extensive microbial diversity within the chicken gut microbiome revealed by metagenomics and culture.</title>
        <authorList>
            <person name="Gilroy R."/>
            <person name="Ravi A."/>
            <person name="Getino M."/>
            <person name="Pursley I."/>
            <person name="Horton D.L."/>
            <person name="Alikhan N.F."/>
            <person name="Baker D."/>
            <person name="Gharbi K."/>
            <person name="Hall N."/>
            <person name="Watson M."/>
            <person name="Adriaenssens E.M."/>
            <person name="Foster-Nyarko E."/>
            <person name="Jarju S."/>
            <person name="Secka A."/>
            <person name="Antonio M."/>
            <person name="Oren A."/>
            <person name="Chaudhuri R.R."/>
            <person name="La Ragione R."/>
            <person name="Hildebrand F."/>
            <person name="Pallen M.J."/>
        </authorList>
    </citation>
    <scope>NUCLEOTIDE SEQUENCE</scope>
    <source>
        <strain evidence="3">D3-1215</strain>
    </source>
</reference>
<protein>
    <submittedName>
        <fullName evidence="3">DUF2520 domain-containing protein</fullName>
    </submittedName>
</protein>